<feature type="region of interest" description="Disordered" evidence="1">
    <location>
        <begin position="715"/>
        <end position="815"/>
    </location>
</feature>
<accession>A0ABV4CNS3</accession>
<feature type="region of interest" description="Disordered" evidence="1">
    <location>
        <begin position="583"/>
        <end position="604"/>
    </location>
</feature>
<protein>
    <submittedName>
        <fullName evidence="2">DUF2961 domain-containing protein</fullName>
    </submittedName>
</protein>
<dbReference type="RefSeq" id="WP_345356154.1">
    <property type="nucleotide sequence ID" value="NZ_BAABII010000002.1"/>
</dbReference>
<feature type="compositionally biased region" description="Pro residues" evidence="1">
    <location>
        <begin position="721"/>
        <end position="739"/>
    </location>
</feature>
<comment type="caution">
    <text evidence="2">The sequence shown here is derived from an EMBL/GenBank/DDBJ whole genome shotgun (WGS) entry which is preliminary data.</text>
</comment>
<keyword evidence="3" id="KW-1185">Reference proteome</keyword>
<evidence type="ECO:0000256" key="1">
    <source>
        <dbReference type="SAM" id="MobiDB-lite"/>
    </source>
</evidence>
<reference evidence="2 3" key="1">
    <citation type="submission" date="2024-08" db="EMBL/GenBank/DDBJ databases">
        <title>Genome mining of Saccharopolyspora cebuensis PGLac3 from Nigerian medicinal plant.</title>
        <authorList>
            <person name="Ezeobiora C.E."/>
            <person name="Igbokwe N.H."/>
            <person name="Amin D.H."/>
            <person name="Mendie U.E."/>
        </authorList>
    </citation>
    <scope>NUCLEOTIDE SEQUENCE [LARGE SCALE GENOMIC DNA]</scope>
    <source>
        <strain evidence="2 3">PGLac3</strain>
    </source>
</reference>
<evidence type="ECO:0000313" key="2">
    <source>
        <dbReference type="EMBL" id="MEY8042138.1"/>
    </source>
</evidence>
<dbReference type="InterPro" id="IPR021345">
    <property type="entry name" value="DUF2961"/>
</dbReference>
<gene>
    <name evidence="2" type="ORF">AB8O55_22215</name>
</gene>
<organism evidence="2 3">
    <name type="scientific">Saccharopolyspora cebuensis</name>
    <dbReference type="NCBI Taxonomy" id="418759"/>
    <lineage>
        <taxon>Bacteria</taxon>
        <taxon>Bacillati</taxon>
        <taxon>Actinomycetota</taxon>
        <taxon>Actinomycetes</taxon>
        <taxon>Pseudonocardiales</taxon>
        <taxon>Pseudonocardiaceae</taxon>
        <taxon>Saccharopolyspora</taxon>
    </lineage>
</organism>
<evidence type="ECO:0000313" key="3">
    <source>
        <dbReference type="Proteomes" id="UP001564626"/>
    </source>
</evidence>
<dbReference type="Proteomes" id="UP001564626">
    <property type="component" value="Unassembled WGS sequence"/>
</dbReference>
<dbReference type="EMBL" id="JBGEHV010000049">
    <property type="protein sequence ID" value="MEY8042138.1"/>
    <property type="molecule type" value="Genomic_DNA"/>
</dbReference>
<sequence>MLRNGDRRGPSHRRRRIPWRRFGAGAGVAALAVGLITAGPAHGQPAEPPGDVAAERARGPVGWETYRDLDGLARSRTGEESLQFSSYDRTGGNDDGFNGTYSCLRQSGQGCVIAEHTGAGEISSIWFTREPLGDVTATGNIIIELDGRVVLDAPLVDVVSGRLGAPFAWPLVGNADDTAGGAVIKVPMPYRESMRVTVQNNPYFYHVGYRTFPDASGVQTFDPGDPARDVLDRLRAFGVSDPKPAAPGSVPVRRDFDLAPGASTTVAELTGPAAIDQLRVRLPQVVASPQVVDDGYAYGPGGGSSFRMRVDPANDGIRLIRRFDPQVANQVADVRVDGVHVGQWRSGAAAPGRWGVEIIEVPGTITAGKSEVTIDNRFVSAAVDVNEFRYDVHSRVGGEWERTDVLDLGPSHPGEQAAHGYRIDNRVFERTKLVGRYPTAQRDVTASDAVLEGARLRISFDGRTTVDAPIGEFFGSGLGEHDVRSLMSSIDPGMDGWYTSWWPMPFRQGATVEIVNGSDVPIQGATVEVTSAPTQVGPDTGYFHATHHHGRTVPGQDWNFLDATGAGTFYGVTHSMRGLIPPNATAQTSQPLSDERPGALAQPRAANQRNYLEGDERFYVDGASEPAWHGTGTEDFYESGWYFRFGTTFSMPLIGNPSHEMANDGCQYDCTGTYRLLVNDAVPFRTALRAGIEHGPGNDEPGIYSSTAYWYGGFPAQRVPDPAPPAPESPIPPQAPSEPVPSGQVPPEQRPSEPVPSGQVPSEPVPSEQGSSTERPAAEPQSGTAPTPGPGPQVPEDADRWMPEAIREQLGWRDR</sequence>
<name>A0ABV4CNS3_9PSEU</name>
<proteinExistence type="predicted"/>
<dbReference type="Pfam" id="PF11175">
    <property type="entry name" value="DUF2961"/>
    <property type="match status" value="1"/>
</dbReference>
<dbReference type="Gene3D" id="2.60.120.1390">
    <property type="match status" value="3"/>
</dbReference>
<feature type="compositionally biased region" description="Basic and acidic residues" evidence="1">
    <location>
        <begin position="797"/>
        <end position="815"/>
    </location>
</feature>